<name>A0A4S8MVG2_DENBC</name>
<feature type="transmembrane region" description="Helical" evidence="1">
    <location>
        <begin position="103"/>
        <end position="125"/>
    </location>
</feature>
<gene>
    <name evidence="2" type="ORF">K435DRAFT_959876</name>
</gene>
<dbReference type="Proteomes" id="UP000297245">
    <property type="component" value="Unassembled WGS sequence"/>
</dbReference>
<keyword evidence="1" id="KW-0812">Transmembrane</keyword>
<dbReference type="EMBL" id="ML179038">
    <property type="protein sequence ID" value="THV07280.1"/>
    <property type="molecule type" value="Genomic_DNA"/>
</dbReference>
<evidence type="ECO:0000313" key="2">
    <source>
        <dbReference type="EMBL" id="THV07280.1"/>
    </source>
</evidence>
<dbReference type="OrthoDB" id="10500798at2759"/>
<dbReference type="AlphaFoldDB" id="A0A4S8MVG2"/>
<accession>A0A4S8MVG2</accession>
<keyword evidence="1" id="KW-1133">Transmembrane helix</keyword>
<organism evidence="2 3">
    <name type="scientific">Dendrothele bispora (strain CBS 962.96)</name>
    <dbReference type="NCBI Taxonomy" id="1314807"/>
    <lineage>
        <taxon>Eukaryota</taxon>
        <taxon>Fungi</taxon>
        <taxon>Dikarya</taxon>
        <taxon>Basidiomycota</taxon>
        <taxon>Agaricomycotina</taxon>
        <taxon>Agaricomycetes</taxon>
        <taxon>Agaricomycetidae</taxon>
        <taxon>Agaricales</taxon>
        <taxon>Agaricales incertae sedis</taxon>
        <taxon>Dendrothele</taxon>
    </lineage>
</organism>
<evidence type="ECO:0000313" key="3">
    <source>
        <dbReference type="Proteomes" id="UP000297245"/>
    </source>
</evidence>
<protein>
    <submittedName>
        <fullName evidence="2">Uncharacterized protein</fullName>
    </submittedName>
</protein>
<proteinExistence type="predicted"/>
<keyword evidence="3" id="KW-1185">Reference proteome</keyword>
<sequence>MTPSRSGTPKSELSIAPLEAVASRKSYGAASNSGRRSVLSKRLGYAHLYPHQSSGLPDPKKASRKRFWRYTLLRLMLVLLWLFFGLVVRGIAERWDLDARKRLYLGTGITFLLLIGMVILSVQWATEIREEHRKSLIVELDAEIYRLEGMYDFSQRVDHVSSPEVFDGQVSFVDPIEGSKTFNALEARYLEFYYLKYNDFQLQGRQNRDLRNRLDDLSRGLRALDVIEEHAESARRRNDILDFTFMGDTGRGFLDAFVRQSTSVE</sequence>
<evidence type="ECO:0000256" key="1">
    <source>
        <dbReference type="SAM" id="Phobius"/>
    </source>
</evidence>
<reference evidence="2 3" key="1">
    <citation type="journal article" date="2019" name="Nat. Ecol. Evol.">
        <title>Megaphylogeny resolves global patterns of mushroom evolution.</title>
        <authorList>
            <person name="Varga T."/>
            <person name="Krizsan K."/>
            <person name="Foldi C."/>
            <person name="Dima B."/>
            <person name="Sanchez-Garcia M."/>
            <person name="Sanchez-Ramirez S."/>
            <person name="Szollosi G.J."/>
            <person name="Szarkandi J.G."/>
            <person name="Papp V."/>
            <person name="Albert L."/>
            <person name="Andreopoulos W."/>
            <person name="Angelini C."/>
            <person name="Antonin V."/>
            <person name="Barry K.W."/>
            <person name="Bougher N.L."/>
            <person name="Buchanan P."/>
            <person name="Buyck B."/>
            <person name="Bense V."/>
            <person name="Catcheside P."/>
            <person name="Chovatia M."/>
            <person name="Cooper J."/>
            <person name="Damon W."/>
            <person name="Desjardin D."/>
            <person name="Finy P."/>
            <person name="Geml J."/>
            <person name="Haridas S."/>
            <person name="Hughes K."/>
            <person name="Justo A."/>
            <person name="Karasinski D."/>
            <person name="Kautmanova I."/>
            <person name="Kiss B."/>
            <person name="Kocsube S."/>
            <person name="Kotiranta H."/>
            <person name="LaButti K.M."/>
            <person name="Lechner B.E."/>
            <person name="Liimatainen K."/>
            <person name="Lipzen A."/>
            <person name="Lukacs Z."/>
            <person name="Mihaltcheva S."/>
            <person name="Morgado L.N."/>
            <person name="Niskanen T."/>
            <person name="Noordeloos M.E."/>
            <person name="Ohm R.A."/>
            <person name="Ortiz-Santana B."/>
            <person name="Ovrebo C."/>
            <person name="Racz N."/>
            <person name="Riley R."/>
            <person name="Savchenko A."/>
            <person name="Shiryaev A."/>
            <person name="Soop K."/>
            <person name="Spirin V."/>
            <person name="Szebenyi C."/>
            <person name="Tomsovsky M."/>
            <person name="Tulloss R.E."/>
            <person name="Uehling J."/>
            <person name="Grigoriev I.V."/>
            <person name="Vagvolgyi C."/>
            <person name="Papp T."/>
            <person name="Martin F.M."/>
            <person name="Miettinen O."/>
            <person name="Hibbett D.S."/>
            <person name="Nagy L.G."/>
        </authorList>
    </citation>
    <scope>NUCLEOTIDE SEQUENCE [LARGE SCALE GENOMIC DNA]</scope>
    <source>
        <strain evidence="2 3">CBS 962.96</strain>
    </source>
</reference>
<keyword evidence="1" id="KW-0472">Membrane</keyword>
<feature type="transmembrane region" description="Helical" evidence="1">
    <location>
        <begin position="71"/>
        <end position="91"/>
    </location>
</feature>